<accession>A0A6G1HPH4</accession>
<reference evidence="2" key="1">
    <citation type="journal article" date="2020" name="Stud. Mycol.">
        <title>101 Dothideomycetes genomes: a test case for predicting lifestyles and emergence of pathogens.</title>
        <authorList>
            <person name="Haridas S."/>
            <person name="Albert R."/>
            <person name="Binder M."/>
            <person name="Bloem J."/>
            <person name="Labutti K."/>
            <person name="Salamov A."/>
            <person name="Andreopoulos B."/>
            <person name="Baker S."/>
            <person name="Barry K."/>
            <person name="Bills G."/>
            <person name="Bluhm B."/>
            <person name="Cannon C."/>
            <person name="Castanera R."/>
            <person name="Culley D."/>
            <person name="Daum C."/>
            <person name="Ezra D."/>
            <person name="Gonzalez J."/>
            <person name="Henrissat B."/>
            <person name="Kuo A."/>
            <person name="Liang C."/>
            <person name="Lipzen A."/>
            <person name="Lutzoni F."/>
            <person name="Magnuson J."/>
            <person name="Mondo S."/>
            <person name="Nolan M."/>
            <person name="Ohm R."/>
            <person name="Pangilinan J."/>
            <person name="Park H.-J."/>
            <person name="Ramirez L."/>
            <person name="Alfaro M."/>
            <person name="Sun H."/>
            <person name="Tritt A."/>
            <person name="Yoshinaga Y."/>
            <person name="Zwiers L.-H."/>
            <person name="Turgeon B."/>
            <person name="Goodwin S."/>
            <person name="Spatafora J."/>
            <person name="Crous P."/>
            <person name="Grigoriev I."/>
        </authorList>
    </citation>
    <scope>NUCLEOTIDE SEQUENCE</scope>
    <source>
        <strain evidence="2">CBS 262.69</strain>
    </source>
</reference>
<feature type="compositionally biased region" description="Basic residues" evidence="1">
    <location>
        <begin position="53"/>
        <end position="67"/>
    </location>
</feature>
<dbReference type="AlphaFoldDB" id="A0A6G1HPH4"/>
<dbReference type="EMBL" id="ML996701">
    <property type="protein sequence ID" value="KAF2397958.1"/>
    <property type="molecule type" value="Genomic_DNA"/>
</dbReference>
<feature type="region of interest" description="Disordered" evidence="1">
    <location>
        <begin position="1"/>
        <end position="111"/>
    </location>
</feature>
<evidence type="ECO:0000313" key="3">
    <source>
        <dbReference type="Proteomes" id="UP000799640"/>
    </source>
</evidence>
<feature type="compositionally biased region" description="Basic and acidic residues" evidence="1">
    <location>
        <begin position="76"/>
        <end position="89"/>
    </location>
</feature>
<evidence type="ECO:0000256" key="1">
    <source>
        <dbReference type="SAM" id="MobiDB-lite"/>
    </source>
</evidence>
<name>A0A6G1HPH4_9PEZI</name>
<sequence length="136" mass="14807">MTRAQPPPAIELPLTSSSADPLMTTTTGTSSGSSTMSPTSRSFFDAITSHIAPRGRSRSRGPRRSRSRTPVPSSGRVEKTSANGDRESRPAMVSRESTESRSPTQSDWEKVAIGRHSSQWLFCSQKKLKRQSMPGV</sequence>
<evidence type="ECO:0000313" key="2">
    <source>
        <dbReference type="EMBL" id="KAF2397958.1"/>
    </source>
</evidence>
<gene>
    <name evidence="2" type="ORF">EJ06DRAFT_532317</name>
</gene>
<proteinExistence type="predicted"/>
<protein>
    <submittedName>
        <fullName evidence="2">Uncharacterized protein</fullName>
    </submittedName>
</protein>
<dbReference type="Proteomes" id="UP000799640">
    <property type="component" value="Unassembled WGS sequence"/>
</dbReference>
<organism evidence="2 3">
    <name type="scientific">Trichodelitschia bisporula</name>
    <dbReference type="NCBI Taxonomy" id="703511"/>
    <lineage>
        <taxon>Eukaryota</taxon>
        <taxon>Fungi</taxon>
        <taxon>Dikarya</taxon>
        <taxon>Ascomycota</taxon>
        <taxon>Pezizomycotina</taxon>
        <taxon>Dothideomycetes</taxon>
        <taxon>Dothideomycetes incertae sedis</taxon>
        <taxon>Phaeotrichales</taxon>
        <taxon>Phaeotrichaceae</taxon>
        <taxon>Trichodelitschia</taxon>
    </lineage>
</organism>
<feature type="compositionally biased region" description="Low complexity" evidence="1">
    <location>
        <begin position="23"/>
        <end position="42"/>
    </location>
</feature>
<feature type="compositionally biased region" description="Pro residues" evidence="1">
    <location>
        <begin position="1"/>
        <end position="10"/>
    </location>
</feature>
<dbReference type="OrthoDB" id="3945812at2759"/>
<keyword evidence="3" id="KW-1185">Reference proteome</keyword>